<dbReference type="GO" id="GO:0016740">
    <property type="term" value="F:transferase activity"/>
    <property type="evidence" value="ECO:0007669"/>
    <property type="project" value="UniProtKB-KW"/>
</dbReference>
<dbReference type="SUPFAM" id="SSF56112">
    <property type="entry name" value="Protein kinase-like (PK-like)"/>
    <property type="match status" value="1"/>
</dbReference>
<gene>
    <name evidence="2" type="ORF">NCTC10797_00071</name>
</gene>
<reference evidence="2 3" key="1">
    <citation type="submission" date="2019-02" db="EMBL/GenBank/DDBJ databases">
        <authorList>
            <consortium name="Pathogen Informatics"/>
        </authorList>
    </citation>
    <scope>NUCLEOTIDE SEQUENCE [LARGE SCALE GENOMIC DNA]</scope>
    <source>
        <strain evidence="2 3">3012STDY6756504</strain>
    </source>
</reference>
<dbReference type="InterPro" id="IPR002575">
    <property type="entry name" value="Aminoglycoside_PTrfase"/>
</dbReference>
<sequence length="300" mass="33495">MLGSQRPFTPSMTRTVVRAACQEIGLPSEDLTFMRLGQNLLYHLPASGIVVRVARGPSYESEACKEVAVAKWLGEHGFPAAKIFDIGRPQPIAVSGCPITFWHYISGRPATADEAGVVGDLLRRLHRLPAPDDIDLPEFRPFDRIHDRLSTAPISDSDKGFLAEREGALRAEVASLDYNLPCGVNHGDAHIMNVMISSDGDAQFIDFEAFNIAPHDWDLAKTATEADMGMLPGRSYSEFARAYGYDVTRWRGFDVLRSVMQLRMTTWLAQNVDHSEGVAREYEKRIRTLRFGFTESWSGF</sequence>
<dbReference type="Gene3D" id="3.90.1200.10">
    <property type="match status" value="1"/>
</dbReference>
<name>A0A4U8VSX0_9NOCA</name>
<dbReference type="AlphaFoldDB" id="A0A4U8VSX0"/>
<dbReference type="Pfam" id="PF01636">
    <property type="entry name" value="APH"/>
    <property type="match status" value="1"/>
</dbReference>
<evidence type="ECO:0000313" key="2">
    <source>
        <dbReference type="EMBL" id="VFA96322.1"/>
    </source>
</evidence>
<evidence type="ECO:0000313" key="3">
    <source>
        <dbReference type="Proteomes" id="UP000290439"/>
    </source>
</evidence>
<dbReference type="EMBL" id="LR215973">
    <property type="protein sequence ID" value="VFA96322.1"/>
    <property type="molecule type" value="Genomic_DNA"/>
</dbReference>
<evidence type="ECO:0000259" key="1">
    <source>
        <dbReference type="Pfam" id="PF01636"/>
    </source>
</evidence>
<proteinExistence type="predicted"/>
<keyword evidence="2" id="KW-0808">Transferase</keyword>
<protein>
    <submittedName>
        <fullName evidence="2">Phosphotransferase enzyme family</fullName>
    </submittedName>
</protein>
<feature type="domain" description="Aminoglycoside phosphotransferase" evidence="1">
    <location>
        <begin position="49"/>
        <end position="252"/>
    </location>
</feature>
<accession>A0A4U8VSX0</accession>
<dbReference type="InterPro" id="IPR011009">
    <property type="entry name" value="Kinase-like_dom_sf"/>
</dbReference>
<dbReference type="RefSeq" id="WP_130915523.1">
    <property type="nucleotide sequence ID" value="NZ_LR215973.1"/>
</dbReference>
<organism evidence="2 3">
    <name type="scientific">Nocardia cyriacigeorgica</name>
    <dbReference type="NCBI Taxonomy" id="135487"/>
    <lineage>
        <taxon>Bacteria</taxon>
        <taxon>Bacillati</taxon>
        <taxon>Actinomycetota</taxon>
        <taxon>Actinomycetes</taxon>
        <taxon>Mycobacteriales</taxon>
        <taxon>Nocardiaceae</taxon>
        <taxon>Nocardia</taxon>
    </lineage>
</organism>
<dbReference type="Proteomes" id="UP000290439">
    <property type="component" value="Chromosome"/>
</dbReference>